<evidence type="ECO:0000259" key="5">
    <source>
        <dbReference type="Pfam" id="PF04055"/>
    </source>
</evidence>
<evidence type="ECO:0000313" key="7">
    <source>
        <dbReference type="Proteomes" id="UP001344658"/>
    </source>
</evidence>
<dbReference type="CDD" id="cd01335">
    <property type="entry name" value="Radical_SAM"/>
    <property type="match status" value="1"/>
</dbReference>
<accession>A0ABU7PM24</accession>
<proteinExistence type="predicted"/>
<dbReference type="RefSeq" id="WP_330800474.1">
    <property type="nucleotide sequence ID" value="NZ_JAZEWV010000052.1"/>
</dbReference>
<evidence type="ECO:0000256" key="4">
    <source>
        <dbReference type="ARBA" id="ARBA00023014"/>
    </source>
</evidence>
<name>A0ABU7PM24_9ACTN</name>
<dbReference type="InterPro" id="IPR013785">
    <property type="entry name" value="Aldolase_TIM"/>
</dbReference>
<sequence>MVRLSHDRIGRLRDTPGATALLFITDRCPVGCAHCSVDSRPDSPRITDFALFEQIVDRLCADPGYQIVGISGGEPFIERRALTYATRRLHEAGKQAVVYTSGFWGKAGDPPPWIHQVLDHCAAVYLSTDAYHEAGTGPGPFVDAARAVAAHGLPIVVQVVADRGMPERAADLLHQAFGSGWREHAEVVPTPGLDHGRGAEIYHRETRSPGRALGHCTLVNAPVVRYDGRVAVCCNESVLMGGGPAALRRDCADAEAVGEALADFRQDPLYRAIGSVDSSVLTRLPVFGDLADREFSTICGLCWAMTRRVGASGESGTVLRSLGILTGGTA</sequence>
<evidence type="ECO:0000256" key="1">
    <source>
        <dbReference type="ARBA" id="ARBA00022691"/>
    </source>
</evidence>
<keyword evidence="1" id="KW-0949">S-adenosyl-L-methionine</keyword>
<keyword evidence="2" id="KW-0479">Metal-binding</keyword>
<dbReference type="Gene3D" id="3.20.20.70">
    <property type="entry name" value="Aldolase class I"/>
    <property type="match status" value="1"/>
</dbReference>
<evidence type="ECO:0000256" key="3">
    <source>
        <dbReference type="ARBA" id="ARBA00023004"/>
    </source>
</evidence>
<dbReference type="EMBL" id="JAZEWV010000052">
    <property type="protein sequence ID" value="MEE4546733.1"/>
    <property type="molecule type" value="Genomic_DNA"/>
</dbReference>
<organism evidence="6 7">
    <name type="scientific">Actinacidiphila polyblastidii</name>
    <dbReference type="NCBI Taxonomy" id="3110430"/>
    <lineage>
        <taxon>Bacteria</taxon>
        <taxon>Bacillati</taxon>
        <taxon>Actinomycetota</taxon>
        <taxon>Actinomycetes</taxon>
        <taxon>Kitasatosporales</taxon>
        <taxon>Streptomycetaceae</taxon>
        <taxon>Actinacidiphila</taxon>
    </lineage>
</organism>
<dbReference type="SFLD" id="SFLDS00029">
    <property type="entry name" value="Radical_SAM"/>
    <property type="match status" value="1"/>
</dbReference>
<gene>
    <name evidence="6" type="ORF">V2S66_32815</name>
</gene>
<dbReference type="InterPro" id="IPR058240">
    <property type="entry name" value="rSAM_sf"/>
</dbReference>
<protein>
    <submittedName>
        <fullName evidence="6">Radical SAM protein</fullName>
    </submittedName>
</protein>
<comment type="caution">
    <text evidence="6">The sequence shown here is derived from an EMBL/GenBank/DDBJ whole genome shotgun (WGS) entry which is preliminary data.</text>
</comment>
<feature type="domain" description="Radical SAM core" evidence="5">
    <location>
        <begin position="24"/>
        <end position="165"/>
    </location>
</feature>
<dbReference type="InterPro" id="IPR007197">
    <property type="entry name" value="rSAM"/>
</dbReference>
<keyword evidence="7" id="KW-1185">Reference proteome</keyword>
<reference evidence="6 7" key="1">
    <citation type="submission" date="2023-12" db="EMBL/GenBank/DDBJ databases">
        <title>Streptomyces sp. V4-01.</title>
        <authorList>
            <person name="Somphong A."/>
            <person name="Phongsopitanun W."/>
        </authorList>
    </citation>
    <scope>NUCLEOTIDE SEQUENCE [LARGE SCALE GENOMIC DNA]</scope>
    <source>
        <strain evidence="6 7">V4-01</strain>
    </source>
</reference>
<keyword evidence="3" id="KW-0408">Iron</keyword>
<dbReference type="SUPFAM" id="SSF102114">
    <property type="entry name" value="Radical SAM enzymes"/>
    <property type="match status" value="1"/>
</dbReference>
<evidence type="ECO:0000313" key="6">
    <source>
        <dbReference type="EMBL" id="MEE4546733.1"/>
    </source>
</evidence>
<evidence type="ECO:0000256" key="2">
    <source>
        <dbReference type="ARBA" id="ARBA00022723"/>
    </source>
</evidence>
<dbReference type="Pfam" id="PF04055">
    <property type="entry name" value="Radical_SAM"/>
    <property type="match status" value="1"/>
</dbReference>
<dbReference type="Proteomes" id="UP001344658">
    <property type="component" value="Unassembled WGS sequence"/>
</dbReference>
<keyword evidence="4" id="KW-0411">Iron-sulfur</keyword>